<sequence length="333" mass="38625">MRSLFKFQPSHRPPPEPRKGKLPVFTAGQQLRLFSAGILPTLIPIWATQHFLGYVWPLWAKAVWFGLVSQSINDYYADFLNEMGYKWGYLDGDKPRDKIPDEYVDTIFVLGLVTPFVRLGLVAWITYRPDHSLSLSISDLPLFYLKLFLVSLFLDLFFYSYHRAFHEVDFLWKYHKTHHLTKHPSPLLASLSDVEQDFIEALVCPYLGLLIAHMILPMTFEEGAMILSFISVAEIMGHTGIRAYIEAGNTALLLRPFGLELTVEDHDIHHREGWKKSNNYGKQSRFWDFVFGTMGTRIECKPEMIDWKLSIFDDVPPEPIQEARSVEQEKKKL</sequence>
<dbReference type="EMBL" id="KZ819727">
    <property type="protein sequence ID" value="PWN53407.1"/>
    <property type="molecule type" value="Genomic_DNA"/>
</dbReference>
<dbReference type="Proteomes" id="UP000245626">
    <property type="component" value="Unassembled WGS sequence"/>
</dbReference>
<evidence type="ECO:0000313" key="2">
    <source>
        <dbReference type="Proteomes" id="UP000245626"/>
    </source>
</evidence>
<protein>
    <submittedName>
        <fullName evidence="1">Uncharacterized protein</fullName>
    </submittedName>
</protein>
<accession>A0ACD0P5Y9</accession>
<name>A0ACD0P5Y9_9BASI</name>
<gene>
    <name evidence="1" type="ORF">IE53DRAFT_310250</name>
</gene>
<keyword evidence="2" id="KW-1185">Reference proteome</keyword>
<evidence type="ECO:0000313" key="1">
    <source>
        <dbReference type="EMBL" id="PWN53407.1"/>
    </source>
</evidence>
<proteinExistence type="predicted"/>
<reference evidence="1 2" key="1">
    <citation type="journal article" date="2018" name="Mol. Biol. Evol.">
        <title>Broad Genomic Sampling Reveals a Smut Pathogenic Ancestry of the Fungal Clade Ustilaginomycotina.</title>
        <authorList>
            <person name="Kijpornyongpan T."/>
            <person name="Mondo S.J."/>
            <person name="Barry K."/>
            <person name="Sandor L."/>
            <person name="Lee J."/>
            <person name="Lipzen A."/>
            <person name="Pangilinan J."/>
            <person name="LaButti K."/>
            <person name="Hainaut M."/>
            <person name="Henrissat B."/>
            <person name="Grigoriev I.V."/>
            <person name="Spatafora J.W."/>
            <person name="Aime M.C."/>
        </authorList>
    </citation>
    <scope>NUCLEOTIDE SEQUENCE [LARGE SCALE GENOMIC DNA]</scope>
    <source>
        <strain evidence="1 2">SA 807</strain>
    </source>
</reference>
<organism evidence="1 2">
    <name type="scientific">Violaceomyces palustris</name>
    <dbReference type="NCBI Taxonomy" id="1673888"/>
    <lineage>
        <taxon>Eukaryota</taxon>
        <taxon>Fungi</taxon>
        <taxon>Dikarya</taxon>
        <taxon>Basidiomycota</taxon>
        <taxon>Ustilaginomycotina</taxon>
        <taxon>Ustilaginomycetes</taxon>
        <taxon>Violaceomycetales</taxon>
        <taxon>Violaceomycetaceae</taxon>
        <taxon>Violaceomyces</taxon>
    </lineage>
</organism>